<organism evidence="1 2">
    <name type="scientific">Qipengyuania flava</name>
    <dbReference type="NCBI Taxonomy" id="192812"/>
    <lineage>
        <taxon>Bacteria</taxon>
        <taxon>Pseudomonadati</taxon>
        <taxon>Pseudomonadota</taxon>
        <taxon>Alphaproteobacteria</taxon>
        <taxon>Sphingomonadales</taxon>
        <taxon>Erythrobacteraceae</taxon>
        <taxon>Qipengyuania</taxon>
    </lineage>
</organism>
<name>A0A5P6N9K9_9SPHN</name>
<dbReference type="GeneID" id="69696646"/>
<dbReference type="EMBL" id="CP032228">
    <property type="protein sequence ID" value="QFI62707.1"/>
    <property type="molecule type" value="Genomic_DNA"/>
</dbReference>
<reference evidence="2" key="1">
    <citation type="submission" date="2018-09" db="EMBL/GenBank/DDBJ databases">
        <title>Nocardia yunnanensis sp. nov., an actinomycete isolated from a soil sample.</title>
        <authorList>
            <person name="Zhang J."/>
        </authorList>
    </citation>
    <scope>NUCLEOTIDE SEQUENCE [LARGE SCALE GENOMIC DNA]</scope>
    <source>
        <strain evidence="2">21-3</strain>
    </source>
</reference>
<dbReference type="AlphaFoldDB" id="A0A5P6N9K9"/>
<sequence length="98" mass="10896">MLEAIDLSPTVLDPIGEIAIALRYGPVFERLVKVEEAPARFSKLRFALLDLGLLSLACFVRGVENLLQQRFKLVIGEDAFSELGHDQLVQLLCSDIRA</sequence>
<evidence type="ECO:0000313" key="1">
    <source>
        <dbReference type="EMBL" id="QFI62707.1"/>
    </source>
</evidence>
<dbReference type="Proteomes" id="UP000325385">
    <property type="component" value="Chromosome"/>
</dbReference>
<protein>
    <submittedName>
        <fullName evidence="1">Uncharacterized protein</fullName>
    </submittedName>
</protein>
<gene>
    <name evidence="1" type="ORF">D0Y83_05030</name>
</gene>
<proteinExistence type="predicted"/>
<accession>A0A5P6N9K9</accession>
<dbReference type="RefSeq" id="WP_151885178.1">
    <property type="nucleotide sequence ID" value="NZ_CP032228.1"/>
</dbReference>
<evidence type="ECO:0000313" key="2">
    <source>
        <dbReference type="Proteomes" id="UP000325385"/>
    </source>
</evidence>